<evidence type="ECO:0000256" key="2">
    <source>
        <dbReference type="SAM" id="Phobius"/>
    </source>
</evidence>
<dbReference type="RefSeq" id="WP_227564134.1">
    <property type="nucleotide sequence ID" value="NZ_CP101989.1"/>
</dbReference>
<protein>
    <recommendedName>
        <fullName evidence="5">DUF4352 domain-containing protein</fullName>
    </recommendedName>
</protein>
<feature type="region of interest" description="Disordered" evidence="1">
    <location>
        <begin position="39"/>
        <end position="100"/>
    </location>
</feature>
<keyword evidence="2" id="KW-0472">Membrane</keyword>
<accession>A0ABY5K6E5</accession>
<name>A0ABY5K6E5_9CELL</name>
<keyword evidence="4" id="KW-1185">Reference proteome</keyword>
<evidence type="ECO:0000256" key="1">
    <source>
        <dbReference type="SAM" id="MobiDB-lite"/>
    </source>
</evidence>
<reference evidence="3 4" key="1">
    <citation type="submission" date="2022-07" db="EMBL/GenBank/DDBJ databases">
        <title>Novel species in genus cellulomonas.</title>
        <authorList>
            <person name="Ye L."/>
        </authorList>
    </citation>
    <scope>NUCLEOTIDE SEQUENCE [LARGE SCALE GENOMIC DNA]</scope>
    <source>
        <strain evidence="4">zg-Y908</strain>
    </source>
</reference>
<keyword evidence="2" id="KW-0812">Transmembrane</keyword>
<sequence length="237" mass="22527">MDEQVDSTGRRRVVIASVVGVVVVLVVVVVVALLRAGGSDAPAAADPSRTPAASAGGSSVTPTPTADASAAPSDAGPAPDGGAEGEGADPAAAPGEVPVPPVSDVAPVVVETTGQARPAGGLSVAVTSVAATDVAGTGPGEYAGPGTVVVVRVVNEGVDAVALATPAVSVYAGAQGLPVNPVLTDPANVLLPAEVGAGATVEGSYRFAQAPSGEPLAVTVLLSPGTAPIVAQGFRLG</sequence>
<feature type="compositionally biased region" description="Low complexity" evidence="1">
    <location>
        <begin position="39"/>
        <end position="81"/>
    </location>
</feature>
<feature type="compositionally biased region" description="Low complexity" evidence="1">
    <location>
        <begin position="88"/>
        <end position="100"/>
    </location>
</feature>
<organism evidence="3 4">
    <name type="scientific">Cellulomonas wangsupingiae</name>
    <dbReference type="NCBI Taxonomy" id="2968085"/>
    <lineage>
        <taxon>Bacteria</taxon>
        <taxon>Bacillati</taxon>
        <taxon>Actinomycetota</taxon>
        <taxon>Actinomycetes</taxon>
        <taxon>Micrococcales</taxon>
        <taxon>Cellulomonadaceae</taxon>
        <taxon>Cellulomonas</taxon>
    </lineage>
</organism>
<dbReference type="Proteomes" id="UP001317322">
    <property type="component" value="Chromosome"/>
</dbReference>
<evidence type="ECO:0000313" key="3">
    <source>
        <dbReference type="EMBL" id="UUI66017.1"/>
    </source>
</evidence>
<gene>
    <name evidence="3" type="ORF">NP075_04610</name>
</gene>
<dbReference type="EMBL" id="CP101989">
    <property type="protein sequence ID" value="UUI66017.1"/>
    <property type="molecule type" value="Genomic_DNA"/>
</dbReference>
<feature type="transmembrane region" description="Helical" evidence="2">
    <location>
        <begin position="12"/>
        <end position="34"/>
    </location>
</feature>
<keyword evidence="2" id="KW-1133">Transmembrane helix</keyword>
<evidence type="ECO:0000313" key="4">
    <source>
        <dbReference type="Proteomes" id="UP001317322"/>
    </source>
</evidence>
<proteinExistence type="predicted"/>
<evidence type="ECO:0008006" key="5">
    <source>
        <dbReference type="Google" id="ProtNLM"/>
    </source>
</evidence>